<protein>
    <recommendedName>
        <fullName evidence="1">AbiEi antitoxin N-terminal domain-containing protein</fullName>
    </recommendedName>
</protein>
<comment type="caution">
    <text evidence="2">The sequence shown here is derived from an EMBL/GenBank/DDBJ whole genome shotgun (WGS) entry which is preliminary data.</text>
</comment>
<name>A0A1G2B1W8_9BACT</name>
<dbReference type="STRING" id="1798542.A3F54_04655"/>
<evidence type="ECO:0000313" key="3">
    <source>
        <dbReference type="Proteomes" id="UP000176952"/>
    </source>
</evidence>
<evidence type="ECO:0000259" key="1">
    <source>
        <dbReference type="Pfam" id="PF13338"/>
    </source>
</evidence>
<organism evidence="2 3">
    <name type="scientific">Candidatus Kerfeldbacteria bacterium RIFCSPHIGHO2_12_FULL_48_17</name>
    <dbReference type="NCBI Taxonomy" id="1798542"/>
    <lineage>
        <taxon>Bacteria</taxon>
        <taxon>Candidatus Kerfeldiibacteriota</taxon>
    </lineage>
</organism>
<feature type="domain" description="AbiEi antitoxin N-terminal" evidence="1">
    <location>
        <begin position="20"/>
        <end position="67"/>
    </location>
</feature>
<dbReference type="Proteomes" id="UP000176952">
    <property type="component" value="Unassembled WGS sequence"/>
</dbReference>
<evidence type="ECO:0000313" key="2">
    <source>
        <dbReference type="EMBL" id="OGY82965.1"/>
    </source>
</evidence>
<dbReference type="InterPro" id="IPR025159">
    <property type="entry name" value="AbiEi_N"/>
</dbReference>
<accession>A0A1G2B1W8</accession>
<sequence length="272" mass="31107">MKNQKFNGLSTQERKIISHFSALEKNTINADDLIKLHSCKRETAHQILRRLAKKGWLQRLKHGLYSIVPLSSKTPTPAIENTWSLAMDLFKSAFISGWSAAEYWNLTEQIFNSISVCTLSPQRESIQIINNIKFRTKLEKEQSFGIKTVWFGSKAVKIADPSRTLIDILDLPRFGGGGRHMIDIVNQYWHSDMCDPDLLLNYAIRYKRGVVFKRLGFLAEKLAAPVSEKWLHTCHDNISKGISYLDPDSPKSGNIISKWNLRINLPIHDNES</sequence>
<dbReference type="SUPFAM" id="SSF46785">
    <property type="entry name" value="Winged helix' DNA-binding domain"/>
    <property type="match status" value="1"/>
</dbReference>
<dbReference type="EMBL" id="MHKD01000024">
    <property type="protein sequence ID" value="OGY82965.1"/>
    <property type="molecule type" value="Genomic_DNA"/>
</dbReference>
<dbReference type="InterPro" id="IPR036390">
    <property type="entry name" value="WH_DNA-bd_sf"/>
</dbReference>
<dbReference type="AlphaFoldDB" id="A0A1G2B1W8"/>
<gene>
    <name evidence="2" type="ORF">A3F54_04655</name>
</gene>
<proteinExistence type="predicted"/>
<reference evidence="2 3" key="1">
    <citation type="journal article" date="2016" name="Nat. Commun.">
        <title>Thousands of microbial genomes shed light on interconnected biogeochemical processes in an aquifer system.</title>
        <authorList>
            <person name="Anantharaman K."/>
            <person name="Brown C.T."/>
            <person name="Hug L.A."/>
            <person name="Sharon I."/>
            <person name="Castelle C.J."/>
            <person name="Probst A.J."/>
            <person name="Thomas B.C."/>
            <person name="Singh A."/>
            <person name="Wilkins M.J."/>
            <person name="Karaoz U."/>
            <person name="Brodie E.L."/>
            <person name="Williams K.H."/>
            <person name="Hubbard S.S."/>
            <person name="Banfield J.F."/>
        </authorList>
    </citation>
    <scope>NUCLEOTIDE SEQUENCE [LARGE SCALE GENOMIC DNA]</scope>
</reference>
<dbReference type="Pfam" id="PF13338">
    <property type="entry name" value="AbiEi_4"/>
    <property type="match status" value="1"/>
</dbReference>